<feature type="compositionally biased region" description="Acidic residues" evidence="1">
    <location>
        <begin position="17"/>
        <end position="43"/>
    </location>
</feature>
<proteinExistence type="predicted"/>
<reference evidence="2" key="2">
    <citation type="submission" date="2020-05" db="UniProtKB">
        <authorList>
            <consortium name="EnsemblMetazoa"/>
        </authorList>
    </citation>
    <scope>IDENTIFICATION</scope>
    <source>
        <strain evidence="2">CM1001059</strain>
    </source>
</reference>
<accession>A0A182UC80</accession>
<evidence type="ECO:0000256" key="1">
    <source>
        <dbReference type="SAM" id="MobiDB-lite"/>
    </source>
</evidence>
<protein>
    <submittedName>
        <fullName evidence="2">Uncharacterized protein</fullName>
    </submittedName>
</protein>
<dbReference type="VEuPathDB" id="VectorBase:AMEC017777"/>
<keyword evidence="3" id="KW-1185">Reference proteome</keyword>
<evidence type="ECO:0000313" key="3">
    <source>
        <dbReference type="Proteomes" id="UP000075902"/>
    </source>
</evidence>
<evidence type="ECO:0000313" key="2">
    <source>
        <dbReference type="EnsemblMetazoa" id="AMEC017777-PA"/>
    </source>
</evidence>
<name>A0A182UC80_9DIPT</name>
<reference evidence="3" key="1">
    <citation type="submission" date="2014-01" db="EMBL/GenBank/DDBJ databases">
        <title>The Genome Sequence of Anopheles melas CM1001059_A (V2).</title>
        <authorList>
            <consortium name="The Broad Institute Genomics Platform"/>
            <person name="Neafsey D.E."/>
            <person name="Besansky N."/>
            <person name="Howell P."/>
            <person name="Walton C."/>
            <person name="Young S.K."/>
            <person name="Zeng Q."/>
            <person name="Gargeya S."/>
            <person name="Fitzgerald M."/>
            <person name="Haas B."/>
            <person name="Abouelleil A."/>
            <person name="Allen A.W."/>
            <person name="Alvarado L."/>
            <person name="Arachchi H.M."/>
            <person name="Berlin A.M."/>
            <person name="Chapman S.B."/>
            <person name="Gainer-Dewar J."/>
            <person name="Goldberg J."/>
            <person name="Griggs A."/>
            <person name="Gujja S."/>
            <person name="Hansen M."/>
            <person name="Howarth C."/>
            <person name="Imamovic A."/>
            <person name="Ireland A."/>
            <person name="Larimer J."/>
            <person name="McCowan C."/>
            <person name="Murphy C."/>
            <person name="Pearson M."/>
            <person name="Poon T.W."/>
            <person name="Priest M."/>
            <person name="Roberts A."/>
            <person name="Saif S."/>
            <person name="Shea T."/>
            <person name="Sisk P."/>
            <person name="Sykes S."/>
            <person name="Wortman J."/>
            <person name="Nusbaum C."/>
            <person name="Birren B."/>
        </authorList>
    </citation>
    <scope>NUCLEOTIDE SEQUENCE [LARGE SCALE GENOMIC DNA]</scope>
    <source>
        <strain evidence="3">CM1001059</strain>
    </source>
</reference>
<organism evidence="2 3">
    <name type="scientific">Anopheles melas</name>
    <dbReference type="NCBI Taxonomy" id="34690"/>
    <lineage>
        <taxon>Eukaryota</taxon>
        <taxon>Metazoa</taxon>
        <taxon>Ecdysozoa</taxon>
        <taxon>Arthropoda</taxon>
        <taxon>Hexapoda</taxon>
        <taxon>Insecta</taxon>
        <taxon>Pterygota</taxon>
        <taxon>Neoptera</taxon>
        <taxon>Endopterygota</taxon>
        <taxon>Diptera</taxon>
        <taxon>Nematocera</taxon>
        <taxon>Culicoidea</taxon>
        <taxon>Culicidae</taxon>
        <taxon>Anophelinae</taxon>
        <taxon>Anopheles</taxon>
    </lineage>
</organism>
<feature type="region of interest" description="Disordered" evidence="1">
    <location>
        <begin position="1"/>
        <end position="66"/>
    </location>
</feature>
<dbReference type="AlphaFoldDB" id="A0A182UC80"/>
<dbReference type="EnsemblMetazoa" id="AMEC017777-RA">
    <property type="protein sequence ID" value="AMEC017777-PA"/>
    <property type="gene ID" value="AMEC017777"/>
</dbReference>
<sequence>SGEEEAAAASASKVEQIEEQLQEVEEEEEPILLQEAAEEEELTVEQQQHHHQQQLDETEEAPHRKRFRRLNDYEQERLLIEREKLVTLREIQRGIECKNDILRGILHVLQSRLVPRHRKRWQSRQVATVRYGHERYRVGQRVRPQLTAVLLELLHIDAQIREHEGEIVQIGGGTIVQLGRAHAKLADFAQIALDQGGQIGEGGWLCLGPADCEAHLGDGHFQHVRRM</sequence>
<dbReference type="Proteomes" id="UP000075902">
    <property type="component" value="Unassembled WGS sequence"/>
</dbReference>